<name>A0A2U1MFR4_ARTAN</name>
<dbReference type="PANTHER" id="PTHR11461:SF211">
    <property type="entry name" value="GH10112P-RELATED"/>
    <property type="match status" value="1"/>
</dbReference>
<dbReference type="EMBL" id="PKPP01005457">
    <property type="protein sequence ID" value="PWA60052.1"/>
    <property type="molecule type" value="Genomic_DNA"/>
</dbReference>
<dbReference type="GO" id="GO:0005615">
    <property type="term" value="C:extracellular space"/>
    <property type="evidence" value="ECO:0007669"/>
    <property type="project" value="InterPro"/>
</dbReference>
<comment type="caution">
    <text evidence="4">The sequence shown here is derived from an EMBL/GenBank/DDBJ whole genome shotgun (WGS) entry which is preliminary data.</text>
</comment>
<dbReference type="SMART" id="SM00093">
    <property type="entry name" value="SERPIN"/>
    <property type="match status" value="1"/>
</dbReference>
<dbReference type="InterPro" id="IPR036186">
    <property type="entry name" value="Serpin_sf"/>
</dbReference>
<dbReference type="CDD" id="cd02043">
    <property type="entry name" value="serpinP_plants"/>
    <property type="match status" value="1"/>
</dbReference>
<dbReference type="PROSITE" id="PS00284">
    <property type="entry name" value="SERPIN"/>
    <property type="match status" value="1"/>
</dbReference>
<dbReference type="AlphaFoldDB" id="A0A2U1MFR4"/>
<comment type="similarity">
    <text evidence="1 2">Belongs to the serpin family.</text>
</comment>
<proteinExistence type="inferred from homology"/>
<keyword evidence="5" id="KW-1185">Reference proteome</keyword>
<dbReference type="InterPro" id="IPR000215">
    <property type="entry name" value="Serpin_fam"/>
</dbReference>
<organism evidence="4 5">
    <name type="scientific">Artemisia annua</name>
    <name type="common">Sweet wormwood</name>
    <dbReference type="NCBI Taxonomy" id="35608"/>
    <lineage>
        <taxon>Eukaryota</taxon>
        <taxon>Viridiplantae</taxon>
        <taxon>Streptophyta</taxon>
        <taxon>Embryophyta</taxon>
        <taxon>Tracheophyta</taxon>
        <taxon>Spermatophyta</taxon>
        <taxon>Magnoliopsida</taxon>
        <taxon>eudicotyledons</taxon>
        <taxon>Gunneridae</taxon>
        <taxon>Pentapetalae</taxon>
        <taxon>asterids</taxon>
        <taxon>campanulids</taxon>
        <taxon>Asterales</taxon>
        <taxon>Asteraceae</taxon>
        <taxon>Asteroideae</taxon>
        <taxon>Anthemideae</taxon>
        <taxon>Artemisiinae</taxon>
        <taxon>Artemisia</taxon>
    </lineage>
</organism>
<evidence type="ECO:0000256" key="1">
    <source>
        <dbReference type="ARBA" id="ARBA00009500"/>
    </source>
</evidence>
<protein>
    <recommendedName>
        <fullName evidence="3">Serpin domain-containing protein</fullName>
    </recommendedName>
</protein>
<dbReference type="Gene3D" id="2.30.39.10">
    <property type="entry name" value="Alpha-1-antitrypsin, domain 1"/>
    <property type="match status" value="1"/>
</dbReference>
<dbReference type="Gene3D" id="3.30.497.10">
    <property type="entry name" value="Antithrombin, subunit I, domain 2"/>
    <property type="match status" value="1"/>
</dbReference>
<evidence type="ECO:0000259" key="3">
    <source>
        <dbReference type="SMART" id="SM00093"/>
    </source>
</evidence>
<dbReference type="InterPro" id="IPR042185">
    <property type="entry name" value="Serpin_sf_2"/>
</dbReference>
<evidence type="ECO:0000313" key="4">
    <source>
        <dbReference type="EMBL" id="PWA60052.1"/>
    </source>
</evidence>
<dbReference type="Pfam" id="PF00079">
    <property type="entry name" value="Serpin"/>
    <property type="match status" value="1"/>
</dbReference>
<gene>
    <name evidence="4" type="ORF">CTI12_AA384290</name>
</gene>
<dbReference type="InterPro" id="IPR023796">
    <property type="entry name" value="Serpin_dom"/>
</dbReference>
<dbReference type="Proteomes" id="UP000245207">
    <property type="component" value="Unassembled WGS sequence"/>
</dbReference>
<evidence type="ECO:0000313" key="5">
    <source>
        <dbReference type="Proteomes" id="UP000245207"/>
    </source>
</evidence>
<sequence>MHHTMQHLTNYRCKHVLRTFSTTIKPSPVVSSPVVLALIAAGCKGKTQDQVLSFLQTKSICDVNDLYSQLMSSIMVDGSPFGGPRLSLPNGLWVEQTVSLKDSFKQVVDKIYKAECKQVDFLNQATKVTENVNAWAEDQTNGLIKKILSPDAVDNETQLIFANAVYFKGVWNVKFDPSKTKDYNFHLGDGSKVKVPFMTSRNKQFVREYDDFKVLRLPYLQGKHNRRFSMCIFLPDEKDGLPSLIHKFSSQSEFLEHHIPHQLVKVGRFLIPKFKLSFEFKASKMMKELGLVLPFTDGSLTEMVNEPLALYVKEIFHKAFVEVNEEGTEAAAVTAAKFSYISIKPRPVIVDFVADHPFMFVIREDTSGAVMFMGQVGNPNSPVN</sequence>
<dbReference type="OrthoDB" id="1063785at2759"/>
<dbReference type="InterPro" id="IPR042178">
    <property type="entry name" value="Serpin_sf_1"/>
</dbReference>
<dbReference type="GO" id="GO:0004867">
    <property type="term" value="F:serine-type endopeptidase inhibitor activity"/>
    <property type="evidence" value="ECO:0007669"/>
    <property type="project" value="InterPro"/>
</dbReference>
<reference evidence="4 5" key="1">
    <citation type="journal article" date="2018" name="Mol. Plant">
        <title>The genome of Artemisia annua provides insight into the evolution of Asteraceae family and artemisinin biosynthesis.</title>
        <authorList>
            <person name="Shen Q."/>
            <person name="Zhang L."/>
            <person name="Liao Z."/>
            <person name="Wang S."/>
            <person name="Yan T."/>
            <person name="Shi P."/>
            <person name="Liu M."/>
            <person name="Fu X."/>
            <person name="Pan Q."/>
            <person name="Wang Y."/>
            <person name="Lv Z."/>
            <person name="Lu X."/>
            <person name="Zhang F."/>
            <person name="Jiang W."/>
            <person name="Ma Y."/>
            <person name="Chen M."/>
            <person name="Hao X."/>
            <person name="Li L."/>
            <person name="Tang Y."/>
            <person name="Lv G."/>
            <person name="Zhou Y."/>
            <person name="Sun X."/>
            <person name="Brodelius P.E."/>
            <person name="Rose J.K.C."/>
            <person name="Tang K."/>
        </authorList>
    </citation>
    <scope>NUCLEOTIDE SEQUENCE [LARGE SCALE GENOMIC DNA]</scope>
    <source>
        <strain evidence="5">cv. Huhao1</strain>
        <tissue evidence="4">Leaf</tissue>
    </source>
</reference>
<feature type="domain" description="Serpin" evidence="3">
    <location>
        <begin position="17"/>
        <end position="379"/>
    </location>
</feature>
<dbReference type="SUPFAM" id="SSF56574">
    <property type="entry name" value="Serpins"/>
    <property type="match status" value="1"/>
</dbReference>
<evidence type="ECO:0000256" key="2">
    <source>
        <dbReference type="RuleBase" id="RU000411"/>
    </source>
</evidence>
<dbReference type="PANTHER" id="PTHR11461">
    <property type="entry name" value="SERINE PROTEASE INHIBITOR, SERPIN"/>
    <property type="match status" value="1"/>
</dbReference>
<accession>A0A2U1MFR4</accession>
<dbReference type="InterPro" id="IPR023795">
    <property type="entry name" value="Serpin_CS"/>
</dbReference>